<proteinExistence type="predicted"/>
<evidence type="ECO:0000256" key="2">
    <source>
        <dbReference type="SAM" id="SignalP"/>
    </source>
</evidence>
<accession>A0A0M6XKA8</accession>
<feature type="signal peptide" evidence="2">
    <location>
        <begin position="1"/>
        <end position="23"/>
    </location>
</feature>
<gene>
    <name evidence="3" type="ORF">JAN5088_00297</name>
</gene>
<keyword evidence="2" id="KW-0732">Signal</keyword>
<reference evidence="3 4" key="1">
    <citation type="submission" date="2015-07" db="EMBL/GenBank/DDBJ databases">
        <authorList>
            <person name="Noorani M."/>
        </authorList>
    </citation>
    <scope>NUCLEOTIDE SEQUENCE [LARGE SCALE GENOMIC DNA]</scope>
    <source>
        <strain evidence="3 4">CECT 5088</strain>
    </source>
</reference>
<dbReference type="Proteomes" id="UP000048908">
    <property type="component" value="Unassembled WGS sequence"/>
</dbReference>
<feature type="chain" id="PRO_5005807189" evidence="2">
    <location>
        <begin position="24"/>
        <end position="110"/>
    </location>
</feature>
<dbReference type="RefSeq" id="WP_055681013.1">
    <property type="nucleotide sequence ID" value="NZ_FOOS01000001.1"/>
</dbReference>
<evidence type="ECO:0000256" key="1">
    <source>
        <dbReference type="SAM" id="MobiDB-lite"/>
    </source>
</evidence>
<feature type="region of interest" description="Disordered" evidence="1">
    <location>
        <begin position="80"/>
        <end position="110"/>
    </location>
</feature>
<keyword evidence="4" id="KW-1185">Reference proteome</keyword>
<organism evidence="3 4">
    <name type="scientific">Jannaschia rubra</name>
    <dbReference type="NCBI Taxonomy" id="282197"/>
    <lineage>
        <taxon>Bacteria</taxon>
        <taxon>Pseudomonadati</taxon>
        <taxon>Pseudomonadota</taxon>
        <taxon>Alphaproteobacteria</taxon>
        <taxon>Rhodobacterales</taxon>
        <taxon>Roseobacteraceae</taxon>
        <taxon>Jannaschia</taxon>
    </lineage>
</organism>
<dbReference type="AlphaFoldDB" id="A0A0M6XKA8"/>
<evidence type="ECO:0000313" key="3">
    <source>
        <dbReference type="EMBL" id="CTQ31539.1"/>
    </source>
</evidence>
<feature type="compositionally biased region" description="Basic and acidic residues" evidence="1">
    <location>
        <begin position="94"/>
        <end position="110"/>
    </location>
</feature>
<dbReference type="STRING" id="282197.SAMN04488517_101120"/>
<evidence type="ECO:0000313" key="4">
    <source>
        <dbReference type="Proteomes" id="UP000048908"/>
    </source>
</evidence>
<dbReference type="EMBL" id="CXPG01000009">
    <property type="protein sequence ID" value="CTQ31539.1"/>
    <property type="molecule type" value="Genomic_DNA"/>
</dbReference>
<name>A0A0M6XKA8_9RHOB</name>
<protein>
    <submittedName>
        <fullName evidence="3">Uncharacterized protein</fullName>
    </submittedName>
</protein>
<sequence length="110" mass="11408">MTTVRTLLSALMMVLMLPWGAYAAGIPAAVTEAAVAADKGSAVQVAPEASAKRKCHRTMPIGAPCGPDRVLPVPTLSVPEGRSGAAVRPGGDWTAHDILRDPSRDPPRSI</sequence>